<dbReference type="AlphaFoldDB" id="A0A1H9NRV5"/>
<reference evidence="5" key="1">
    <citation type="submission" date="2016-10" db="EMBL/GenBank/DDBJ databases">
        <authorList>
            <person name="Varghese N."/>
            <person name="Submissions S."/>
        </authorList>
    </citation>
    <scope>NUCLEOTIDE SEQUENCE [LARGE SCALE GENOMIC DNA]</scope>
    <source>
        <strain evidence="5">DSM 20524</strain>
    </source>
</reference>
<dbReference type="STRING" id="1121357.SAMN05661109_00078"/>
<gene>
    <name evidence="4" type="ORF">SAMN05661109_00078</name>
</gene>
<name>A0A1H9NRV5_9CORY</name>
<keyword evidence="2" id="KW-1133">Transmembrane helix</keyword>
<dbReference type="RefSeq" id="WP_092254584.1">
    <property type="nucleotide sequence ID" value="NZ_CP047199.1"/>
</dbReference>
<dbReference type="Proteomes" id="UP000198929">
    <property type="component" value="Unassembled WGS sequence"/>
</dbReference>
<protein>
    <submittedName>
        <fullName evidence="4">Uncharacterized protein</fullName>
    </submittedName>
</protein>
<feature type="signal peptide" evidence="3">
    <location>
        <begin position="1"/>
        <end position="25"/>
    </location>
</feature>
<keyword evidence="2" id="KW-0472">Membrane</keyword>
<feature type="compositionally biased region" description="Low complexity" evidence="1">
    <location>
        <begin position="88"/>
        <end position="97"/>
    </location>
</feature>
<accession>A0A1H9NRV5</accession>
<proteinExistence type="predicted"/>
<feature type="compositionally biased region" description="Polar residues" evidence="1">
    <location>
        <begin position="36"/>
        <end position="48"/>
    </location>
</feature>
<feature type="compositionally biased region" description="Basic and acidic residues" evidence="1">
    <location>
        <begin position="49"/>
        <end position="71"/>
    </location>
</feature>
<keyword evidence="2" id="KW-0812">Transmembrane</keyword>
<keyword evidence="3" id="KW-0732">Signal</keyword>
<keyword evidence="5" id="KW-1185">Reference proteome</keyword>
<dbReference type="EMBL" id="FOGQ01000001">
    <property type="protein sequence ID" value="SER38764.1"/>
    <property type="molecule type" value="Genomic_DNA"/>
</dbReference>
<feature type="chain" id="PRO_5011600008" evidence="3">
    <location>
        <begin position="26"/>
        <end position="137"/>
    </location>
</feature>
<evidence type="ECO:0000256" key="1">
    <source>
        <dbReference type="SAM" id="MobiDB-lite"/>
    </source>
</evidence>
<organism evidence="4 5">
    <name type="scientific">Corynebacterium cystitidis DSM 20524</name>
    <dbReference type="NCBI Taxonomy" id="1121357"/>
    <lineage>
        <taxon>Bacteria</taxon>
        <taxon>Bacillati</taxon>
        <taxon>Actinomycetota</taxon>
        <taxon>Actinomycetes</taxon>
        <taxon>Mycobacteriales</taxon>
        <taxon>Corynebacteriaceae</taxon>
        <taxon>Corynebacterium</taxon>
    </lineage>
</organism>
<feature type="region of interest" description="Disordered" evidence="1">
    <location>
        <begin position="24"/>
        <end position="99"/>
    </location>
</feature>
<evidence type="ECO:0000256" key="3">
    <source>
        <dbReference type="SAM" id="SignalP"/>
    </source>
</evidence>
<evidence type="ECO:0000313" key="4">
    <source>
        <dbReference type="EMBL" id="SER38764.1"/>
    </source>
</evidence>
<evidence type="ECO:0000313" key="5">
    <source>
        <dbReference type="Proteomes" id="UP000198929"/>
    </source>
</evidence>
<evidence type="ECO:0000256" key="2">
    <source>
        <dbReference type="SAM" id="Phobius"/>
    </source>
</evidence>
<feature type="transmembrane region" description="Helical" evidence="2">
    <location>
        <begin position="111"/>
        <end position="133"/>
    </location>
</feature>
<sequence>MNRRITVALATAAAVVLAGVSPVHAETPADPGKADSTVTSAGEQAQTTDQEKGTAPEQDKPEQPSDEDTTKDGSSGSSSSKDPDKTSSENLSSTLLEWNKLSPEAEETFKWINVIMGILTAITQALVIIVPIIKALS</sequence>